<evidence type="ECO:0000256" key="6">
    <source>
        <dbReference type="ARBA" id="ARBA00022679"/>
    </source>
</evidence>
<reference evidence="11" key="2">
    <citation type="submission" date="2023-04" db="EMBL/GenBank/DDBJ databases">
        <title>Paracnuella aquatica gen. nov., sp. nov., a member of the family Chitinophagaceae isolated from a hot spring.</title>
        <authorList>
            <person name="Wang C."/>
        </authorList>
    </citation>
    <scope>NUCLEOTIDE SEQUENCE</scope>
    <source>
        <strain evidence="11">LB-8</strain>
    </source>
</reference>
<comment type="pathway">
    <text evidence="3 8">Glycan biosynthesis; glycogen biosynthesis.</text>
</comment>
<feature type="domain" description="Starch synthase catalytic" evidence="10">
    <location>
        <begin position="3"/>
        <end position="231"/>
    </location>
</feature>
<reference evidence="11" key="1">
    <citation type="submission" date="2022-09" db="EMBL/GenBank/DDBJ databases">
        <authorList>
            <person name="Yuan C."/>
            <person name="Ke Z."/>
        </authorList>
    </citation>
    <scope>NUCLEOTIDE SEQUENCE</scope>
    <source>
        <strain evidence="11">LB-8</strain>
    </source>
</reference>
<dbReference type="Pfam" id="PF00534">
    <property type="entry name" value="Glycos_transf_1"/>
    <property type="match status" value="1"/>
</dbReference>
<dbReference type="GO" id="GO:0009011">
    <property type="term" value="F:alpha-1,4-glucan glucosyltransferase (ADP-glucose donor) activity"/>
    <property type="evidence" value="ECO:0007669"/>
    <property type="project" value="UniProtKB-UniRule"/>
</dbReference>
<evidence type="ECO:0000313" key="12">
    <source>
        <dbReference type="Proteomes" id="UP001155483"/>
    </source>
</evidence>
<comment type="similarity">
    <text evidence="4 8">Belongs to the glycosyltransferase 1 family. Bacterial/plant glycogen synthase subfamily.</text>
</comment>
<comment type="caution">
    <text evidence="11">The sequence shown here is derived from an EMBL/GenBank/DDBJ whole genome shotgun (WGS) entry which is preliminary data.</text>
</comment>
<dbReference type="NCBIfam" id="TIGR02095">
    <property type="entry name" value="glgA"/>
    <property type="match status" value="1"/>
</dbReference>
<dbReference type="CDD" id="cd03791">
    <property type="entry name" value="GT5_Glycogen_synthase_DULL1-like"/>
    <property type="match status" value="1"/>
</dbReference>
<evidence type="ECO:0000256" key="7">
    <source>
        <dbReference type="ARBA" id="ARBA00023056"/>
    </source>
</evidence>
<dbReference type="PANTHER" id="PTHR45825:SF11">
    <property type="entry name" value="ALPHA AMYLASE DOMAIN-CONTAINING PROTEIN"/>
    <property type="match status" value="1"/>
</dbReference>
<accession>A0A9X2XZH2</accession>
<evidence type="ECO:0000256" key="8">
    <source>
        <dbReference type="HAMAP-Rule" id="MF_00484"/>
    </source>
</evidence>
<evidence type="ECO:0000313" key="11">
    <source>
        <dbReference type="EMBL" id="MCU7551552.1"/>
    </source>
</evidence>
<keyword evidence="7 8" id="KW-0320">Glycogen biosynthesis</keyword>
<dbReference type="GO" id="GO:0004373">
    <property type="term" value="F:alpha-1,4-glucan glucosyltransferase (UDP-glucose donor) activity"/>
    <property type="evidence" value="ECO:0007669"/>
    <property type="project" value="InterPro"/>
</dbReference>
<feature type="domain" description="Glycosyl transferase family 1" evidence="9">
    <location>
        <begin position="281"/>
        <end position="437"/>
    </location>
</feature>
<comment type="catalytic activity">
    <reaction evidence="1 8">
        <text>[(1-&gt;4)-alpha-D-glucosyl](n) + ADP-alpha-D-glucose = [(1-&gt;4)-alpha-D-glucosyl](n+1) + ADP + H(+)</text>
        <dbReference type="Rhea" id="RHEA:18189"/>
        <dbReference type="Rhea" id="RHEA-COMP:9584"/>
        <dbReference type="Rhea" id="RHEA-COMP:9587"/>
        <dbReference type="ChEBI" id="CHEBI:15378"/>
        <dbReference type="ChEBI" id="CHEBI:15444"/>
        <dbReference type="ChEBI" id="CHEBI:57498"/>
        <dbReference type="ChEBI" id="CHEBI:456216"/>
        <dbReference type="EC" id="2.4.1.21"/>
    </reaction>
</comment>
<dbReference type="SUPFAM" id="SSF53756">
    <property type="entry name" value="UDP-Glycosyltransferase/glycogen phosphorylase"/>
    <property type="match status" value="1"/>
</dbReference>
<name>A0A9X2XZH2_9BACT</name>
<dbReference type="Gene3D" id="3.40.50.2000">
    <property type="entry name" value="Glycogen Phosphorylase B"/>
    <property type="match status" value="2"/>
</dbReference>
<evidence type="ECO:0000256" key="3">
    <source>
        <dbReference type="ARBA" id="ARBA00004964"/>
    </source>
</evidence>
<dbReference type="EC" id="2.4.1.21" evidence="8"/>
<dbReference type="InterPro" id="IPR011835">
    <property type="entry name" value="GS/SS"/>
</dbReference>
<evidence type="ECO:0000256" key="4">
    <source>
        <dbReference type="ARBA" id="ARBA00010281"/>
    </source>
</evidence>
<proteinExistence type="inferred from homology"/>
<feature type="binding site" evidence="8">
    <location>
        <position position="15"/>
    </location>
    <ligand>
        <name>ADP-alpha-D-glucose</name>
        <dbReference type="ChEBI" id="CHEBI:57498"/>
    </ligand>
</feature>
<dbReference type="Proteomes" id="UP001155483">
    <property type="component" value="Unassembled WGS sequence"/>
</dbReference>
<dbReference type="RefSeq" id="WP_279298990.1">
    <property type="nucleotide sequence ID" value="NZ_JAOTIF010000021.1"/>
</dbReference>
<evidence type="ECO:0000256" key="5">
    <source>
        <dbReference type="ARBA" id="ARBA00022676"/>
    </source>
</evidence>
<sequence>MEIIHVTAECYPVAKAGGLGDVAGALPKYQNGLGHTSKVVMPMYRTKFLYNNEWDLVHEGGQYLGHQWFHYSIIKERTSKLGFDLFLVDINGLLDREKIYGYDDDTERFVGFQIAVCDWINSWNNKPDIIHCHDHHTGLVPFMLKYCYSFNRLEDVPSVFTIHNAEYQGWMGWDKSYLLPSYDSWKSGMLEWQNTINPLASAVKCAWEVTTVSPNYMNELRYNANGLEALFEYEKGKCKGILNGIDNVVWNPATDPLLVKNYDNGGVKEGKLANKIEVCQRFGLDPEKPLFIFIGRLVGEKAADVLPDAIRSAKYHYHGQACFLILGSGESEIESRLNALVHQFSGYVNTFIGYNEALAHLMYAGADFLLMPSRVEPCGLNQLYALRYGTVPMVRNTGGLKDTVKDFEDFQGFGICFEQANIEDISDSIGRALHLYNNQSEVFSWMRNYMMKIDHSWNTSAKEYIELYGSLKKDVGKHSLANVIDKKDNTGGDGAQEVKTL</sequence>
<dbReference type="HAMAP" id="MF_00484">
    <property type="entry name" value="Glycogen_synth"/>
    <property type="match status" value="1"/>
</dbReference>
<keyword evidence="12" id="KW-1185">Reference proteome</keyword>
<evidence type="ECO:0000259" key="10">
    <source>
        <dbReference type="Pfam" id="PF08323"/>
    </source>
</evidence>
<gene>
    <name evidence="8" type="primary">glgA</name>
    <name evidence="11" type="ORF">OCK74_20695</name>
</gene>
<dbReference type="InterPro" id="IPR001296">
    <property type="entry name" value="Glyco_trans_1"/>
</dbReference>
<evidence type="ECO:0000256" key="2">
    <source>
        <dbReference type="ARBA" id="ARBA00002764"/>
    </source>
</evidence>
<dbReference type="EMBL" id="JAOTIF010000021">
    <property type="protein sequence ID" value="MCU7551552.1"/>
    <property type="molecule type" value="Genomic_DNA"/>
</dbReference>
<comment type="function">
    <text evidence="2 8">Synthesizes alpha-1,4-glucan chains using ADP-glucose.</text>
</comment>
<keyword evidence="5 8" id="KW-0328">Glycosyltransferase</keyword>
<dbReference type="InterPro" id="IPR013534">
    <property type="entry name" value="Starch_synth_cat_dom"/>
</dbReference>
<organism evidence="11 12">
    <name type="scientific">Paraflavisolibacter caeni</name>
    <dbReference type="NCBI Taxonomy" id="2982496"/>
    <lineage>
        <taxon>Bacteria</taxon>
        <taxon>Pseudomonadati</taxon>
        <taxon>Bacteroidota</taxon>
        <taxon>Chitinophagia</taxon>
        <taxon>Chitinophagales</taxon>
        <taxon>Chitinophagaceae</taxon>
        <taxon>Paraflavisolibacter</taxon>
    </lineage>
</organism>
<evidence type="ECO:0000259" key="9">
    <source>
        <dbReference type="Pfam" id="PF00534"/>
    </source>
</evidence>
<dbReference type="GO" id="GO:0005978">
    <property type="term" value="P:glycogen biosynthetic process"/>
    <property type="evidence" value="ECO:0007669"/>
    <property type="project" value="UniProtKB-UniRule"/>
</dbReference>
<dbReference type="PANTHER" id="PTHR45825">
    <property type="entry name" value="GRANULE-BOUND STARCH SYNTHASE 1, CHLOROPLASTIC/AMYLOPLASTIC"/>
    <property type="match status" value="1"/>
</dbReference>
<keyword evidence="6 8" id="KW-0808">Transferase</keyword>
<dbReference type="AlphaFoldDB" id="A0A9X2XZH2"/>
<dbReference type="Pfam" id="PF08323">
    <property type="entry name" value="Glyco_transf_5"/>
    <property type="match status" value="1"/>
</dbReference>
<protein>
    <recommendedName>
        <fullName evidence="8">Glycogen synthase</fullName>
        <ecNumber evidence="8">2.4.1.21</ecNumber>
    </recommendedName>
    <alternativeName>
        <fullName evidence="8">Starch [bacterial glycogen] synthase</fullName>
    </alternativeName>
</protein>
<evidence type="ECO:0000256" key="1">
    <source>
        <dbReference type="ARBA" id="ARBA00001478"/>
    </source>
</evidence>